<dbReference type="AlphaFoldDB" id="A0A3D9V057"/>
<gene>
    <name evidence="3" type="ORF">DFJ65_1459</name>
</gene>
<proteinExistence type="predicted"/>
<feature type="compositionally biased region" description="Polar residues" evidence="1">
    <location>
        <begin position="345"/>
        <end position="355"/>
    </location>
</feature>
<protein>
    <submittedName>
        <fullName evidence="3">Glycosyl transferase family 2</fullName>
    </submittedName>
</protein>
<dbReference type="PANTHER" id="PTHR43685:SF2">
    <property type="entry name" value="GLYCOSYLTRANSFERASE 2-LIKE DOMAIN-CONTAINING PROTEIN"/>
    <property type="match status" value="1"/>
</dbReference>
<reference evidence="3 4" key="1">
    <citation type="submission" date="2018-08" db="EMBL/GenBank/DDBJ databases">
        <title>Sequencing the genomes of 1000 actinobacteria strains.</title>
        <authorList>
            <person name="Klenk H.-P."/>
        </authorList>
    </citation>
    <scope>NUCLEOTIDE SEQUENCE [LARGE SCALE GENOMIC DNA]</scope>
    <source>
        <strain evidence="3 4">DSM 22967</strain>
    </source>
</reference>
<keyword evidence="4" id="KW-1185">Reference proteome</keyword>
<evidence type="ECO:0000313" key="4">
    <source>
        <dbReference type="Proteomes" id="UP000256253"/>
    </source>
</evidence>
<dbReference type="EMBL" id="QTUA01000001">
    <property type="protein sequence ID" value="REF30451.1"/>
    <property type="molecule type" value="Genomic_DNA"/>
</dbReference>
<dbReference type="InterPro" id="IPR050834">
    <property type="entry name" value="Glycosyltransf_2"/>
</dbReference>
<dbReference type="PANTHER" id="PTHR43685">
    <property type="entry name" value="GLYCOSYLTRANSFERASE"/>
    <property type="match status" value="1"/>
</dbReference>
<feature type="domain" description="Glycosyltransferase 2-like" evidence="2">
    <location>
        <begin position="12"/>
        <end position="174"/>
    </location>
</feature>
<dbReference type="SUPFAM" id="SSF53448">
    <property type="entry name" value="Nucleotide-diphospho-sugar transferases"/>
    <property type="match status" value="1"/>
</dbReference>
<accession>A0A3D9V057</accession>
<dbReference type="InterPro" id="IPR001173">
    <property type="entry name" value="Glyco_trans_2-like"/>
</dbReference>
<evidence type="ECO:0000259" key="2">
    <source>
        <dbReference type="Pfam" id="PF00535"/>
    </source>
</evidence>
<dbReference type="Proteomes" id="UP000256253">
    <property type="component" value="Unassembled WGS sequence"/>
</dbReference>
<dbReference type="InterPro" id="IPR029044">
    <property type="entry name" value="Nucleotide-diphossugar_trans"/>
</dbReference>
<comment type="caution">
    <text evidence="3">The sequence shown here is derived from an EMBL/GenBank/DDBJ whole genome shotgun (WGS) entry which is preliminary data.</text>
</comment>
<keyword evidence="3" id="KW-0808">Transferase</keyword>
<dbReference type="Gene3D" id="3.90.550.10">
    <property type="entry name" value="Spore Coat Polysaccharide Biosynthesis Protein SpsA, Chain A"/>
    <property type="match status" value="1"/>
</dbReference>
<feature type="compositionally biased region" description="Low complexity" evidence="1">
    <location>
        <begin position="329"/>
        <end position="344"/>
    </location>
</feature>
<name>A0A3D9V057_9MICO</name>
<dbReference type="GO" id="GO:0016740">
    <property type="term" value="F:transferase activity"/>
    <property type="evidence" value="ECO:0007669"/>
    <property type="project" value="UniProtKB-KW"/>
</dbReference>
<evidence type="ECO:0000256" key="1">
    <source>
        <dbReference type="SAM" id="MobiDB-lite"/>
    </source>
</evidence>
<organism evidence="3 4">
    <name type="scientific">Calidifontibacter indicus</name>
    <dbReference type="NCBI Taxonomy" id="419650"/>
    <lineage>
        <taxon>Bacteria</taxon>
        <taxon>Bacillati</taxon>
        <taxon>Actinomycetota</taxon>
        <taxon>Actinomycetes</taxon>
        <taxon>Micrococcales</taxon>
        <taxon>Dermacoccaceae</taxon>
        <taxon>Calidifontibacter</taxon>
    </lineage>
</organism>
<dbReference type="Pfam" id="PF00535">
    <property type="entry name" value="Glycos_transf_2"/>
    <property type="match status" value="1"/>
</dbReference>
<evidence type="ECO:0000313" key="3">
    <source>
        <dbReference type="EMBL" id="REF30451.1"/>
    </source>
</evidence>
<sequence>MPTEEKPLLGMSVVMPILNEEPYLDESVRAVLDQEWPGPIEVILALGPSTDRTDDVAARIAADDPRVRLVPNPSGRTPDALNAAIAHARYDIVCRVDGHGVLSSGYLLTAARTLEETGAANVGGIMDAVGKTDFEEAVAIAMKSKLGVGGAKFKLGGEAGPADTVYLGVFRRSWLTKVGGYDSRFSRAQDWEMNYRIRQADGLVWFTPQMRVAYRPRPNVRRLARQYYEYGQWRRVVARTHEGSINARYLAPPTALAAVATGAVGGFFWKPLWVLPAGYLGAITLGGAAISRGARPAVRARLPLVLGTMHMSWGWGFLSSRIRIEEPEGTAPADGSPAPSDASTGELSGNSRIAD</sequence>
<dbReference type="CDD" id="cd02525">
    <property type="entry name" value="Succinoglycan_BP_ExoA"/>
    <property type="match status" value="1"/>
</dbReference>
<feature type="region of interest" description="Disordered" evidence="1">
    <location>
        <begin position="326"/>
        <end position="355"/>
    </location>
</feature>